<keyword evidence="7" id="KW-0546">Nucleotide metabolism</keyword>
<evidence type="ECO:0000256" key="8">
    <source>
        <dbReference type="ARBA" id="ARBA00023211"/>
    </source>
</evidence>
<dbReference type="Gene3D" id="3.90.950.10">
    <property type="match status" value="2"/>
</dbReference>
<name>A0A151AIQ9_9EURY</name>
<dbReference type="GO" id="GO:0046872">
    <property type="term" value="F:metal ion binding"/>
    <property type="evidence" value="ECO:0007669"/>
    <property type="project" value="UniProtKB-KW"/>
</dbReference>
<keyword evidence="6" id="KW-0460">Magnesium</keyword>
<comment type="catalytic activity">
    <reaction evidence="11">
        <text>XTP + H2O = XDP + phosphate + H(+)</text>
        <dbReference type="Rhea" id="RHEA:28406"/>
        <dbReference type="ChEBI" id="CHEBI:15377"/>
        <dbReference type="ChEBI" id="CHEBI:15378"/>
        <dbReference type="ChEBI" id="CHEBI:43474"/>
        <dbReference type="ChEBI" id="CHEBI:59884"/>
        <dbReference type="ChEBI" id="CHEBI:61314"/>
        <dbReference type="EC" id="3.6.1.73"/>
    </reaction>
</comment>
<comment type="cofactor">
    <cofactor evidence="2">
        <name>Mg(2+)</name>
        <dbReference type="ChEBI" id="CHEBI:18420"/>
    </cofactor>
</comment>
<dbReference type="SUPFAM" id="SSF52972">
    <property type="entry name" value="ITPase-like"/>
    <property type="match status" value="1"/>
</dbReference>
<evidence type="ECO:0000313" key="14">
    <source>
        <dbReference type="EMBL" id="KYH27531.1"/>
    </source>
</evidence>
<evidence type="ECO:0000313" key="15">
    <source>
        <dbReference type="Proteomes" id="UP000075321"/>
    </source>
</evidence>
<gene>
    <name evidence="14" type="ORF">HAPAU_01990</name>
</gene>
<dbReference type="EMBL" id="LTAZ01000001">
    <property type="protein sequence ID" value="KYH27531.1"/>
    <property type="molecule type" value="Genomic_DNA"/>
</dbReference>
<accession>A0A151AIQ9</accession>
<reference evidence="14 15" key="1">
    <citation type="submission" date="2016-02" db="EMBL/GenBank/DDBJ databases">
        <title>Genome sequence of Halalkalicoccus paucihalophilus DSM 24557.</title>
        <authorList>
            <person name="Poehlein A."/>
            <person name="Daniel R."/>
        </authorList>
    </citation>
    <scope>NUCLEOTIDE SEQUENCE [LARGE SCALE GENOMIC DNA]</scope>
    <source>
        <strain evidence="14 15">DSM 24557</strain>
    </source>
</reference>
<feature type="domain" description="Non-canonical purine NTP phosphatase/PRRC1" evidence="13">
    <location>
        <begin position="6"/>
        <end position="155"/>
    </location>
</feature>
<evidence type="ECO:0000259" key="13">
    <source>
        <dbReference type="Pfam" id="PF01931"/>
    </source>
</evidence>
<comment type="catalytic activity">
    <reaction evidence="10">
        <text>ITP + H2O = IDP + phosphate + H(+)</text>
        <dbReference type="Rhea" id="RHEA:28330"/>
        <dbReference type="ChEBI" id="CHEBI:15377"/>
        <dbReference type="ChEBI" id="CHEBI:15378"/>
        <dbReference type="ChEBI" id="CHEBI:43474"/>
        <dbReference type="ChEBI" id="CHEBI:58280"/>
        <dbReference type="ChEBI" id="CHEBI:61402"/>
        <dbReference type="EC" id="3.6.1.73"/>
    </reaction>
</comment>
<sequence>MDVAVGSENPVKRRAVEQVFESATVETRAVESGVSEQPVGHTETIAGARTRARESFGTDVAFGVGLEGGVAEFTSSAERPTNGVEDDEFNRVDGLFLIMWAAVTDGKRIEIGAGPSVRLPDSIAREVVSGAELGPLLDERLETNDSASVGGRMGSDSIAERSSADNQTQSDSITESNSVNSRIGSDSIARGQGAIGVFTGGRITREGALADAVACAASHLLDD</sequence>
<proteinExistence type="predicted"/>
<evidence type="ECO:0000256" key="10">
    <source>
        <dbReference type="ARBA" id="ARBA00048174"/>
    </source>
</evidence>
<dbReference type="GO" id="GO:0000166">
    <property type="term" value="F:nucleotide binding"/>
    <property type="evidence" value="ECO:0007669"/>
    <property type="project" value="UniProtKB-KW"/>
</dbReference>
<dbReference type="PANTHER" id="PTHR34699">
    <property type="match status" value="1"/>
</dbReference>
<evidence type="ECO:0000256" key="5">
    <source>
        <dbReference type="ARBA" id="ARBA00022801"/>
    </source>
</evidence>
<dbReference type="GO" id="GO:0103023">
    <property type="term" value="F:ITPase activity"/>
    <property type="evidence" value="ECO:0007669"/>
    <property type="project" value="UniProtKB-EC"/>
</dbReference>
<dbReference type="Pfam" id="PF01931">
    <property type="entry name" value="NTPase_I-T"/>
    <property type="match status" value="1"/>
</dbReference>
<feature type="region of interest" description="Disordered" evidence="12">
    <location>
        <begin position="141"/>
        <end position="185"/>
    </location>
</feature>
<evidence type="ECO:0000256" key="12">
    <source>
        <dbReference type="SAM" id="MobiDB-lite"/>
    </source>
</evidence>
<dbReference type="Proteomes" id="UP000075321">
    <property type="component" value="Unassembled WGS sequence"/>
</dbReference>
<dbReference type="InterPro" id="IPR029001">
    <property type="entry name" value="ITPase-like_fam"/>
</dbReference>
<dbReference type="AlphaFoldDB" id="A0A151AIQ9"/>
<dbReference type="GO" id="GO:0009117">
    <property type="term" value="P:nucleotide metabolic process"/>
    <property type="evidence" value="ECO:0007669"/>
    <property type="project" value="UniProtKB-KW"/>
</dbReference>
<keyword evidence="5" id="KW-0378">Hydrolase</keyword>
<dbReference type="InterPro" id="IPR026533">
    <property type="entry name" value="NTPase/PRRC1"/>
</dbReference>
<keyword evidence="3" id="KW-0479">Metal-binding</keyword>
<evidence type="ECO:0000256" key="1">
    <source>
        <dbReference type="ARBA" id="ARBA00001936"/>
    </source>
</evidence>
<dbReference type="EC" id="3.6.1.73" evidence="9"/>
<dbReference type="InterPro" id="IPR050299">
    <property type="entry name" value="YjjX_NTPase"/>
</dbReference>
<dbReference type="PANTHER" id="PTHR34699:SF2">
    <property type="entry name" value="NON-CANONICAL PURINE NTP PHOSPHATASE_PRRC1 DOMAIN-CONTAINING PROTEIN"/>
    <property type="match status" value="1"/>
</dbReference>
<comment type="cofactor">
    <cofactor evidence="1">
        <name>Mn(2+)</name>
        <dbReference type="ChEBI" id="CHEBI:29035"/>
    </cofactor>
</comment>
<keyword evidence="15" id="KW-1185">Reference proteome</keyword>
<dbReference type="PATRIC" id="fig|1008153.3.peg.203"/>
<protein>
    <recommendedName>
        <fullName evidence="9">inosine/xanthosine triphosphatase</fullName>
        <ecNumber evidence="9">3.6.1.73</ecNumber>
    </recommendedName>
</protein>
<evidence type="ECO:0000256" key="6">
    <source>
        <dbReference type="ARBA" id="ARBA00022842"/>
    </source>
</evidence>
<comment type="caution">
    <text evidence="14">The sequence shown here is derived from an EMBL/GenBank/DDBJ whole genome shotgun (WGS) entry which is preliminary data.</text>
</comment>
<evidence type="ECO:0000256" key="9">
    <source>
        <dbReference type="ARBA" id="ARBA00038901"/>
    </source>
</evidence>
<evidence type="ECO:0000256" key="7">
    <source>
        <dbReference type="ARBA" id="ARBA00023080"/>
    </source>
</evidence>
<keyword evidence="8" id="KW-0464">Manganese</keyword>
<feature type="compositionally biased region" description="Polar residues" evidence="12">
    <location>
        <begin position="164"/>
        <end position="184"/>
    </location>
</feature>
<evidence type="ECO:0000256" key="4">
    <source>
        <dbReference type="ARBA" id="ARBA00022741"/>
    </source>
</evidence>
<evidence type="ECO:0000256" key="3">
    <source>
        <dbReference type="ARBA" id="ARBA00022723"/>
    </source>
</evidence>
<keyword evidence="4" id="KW-0547">Nucleotide-binding</keyword>
<organism evidence="14 15">
    <name type="scientific">Halalkalicoccus paucihalophilus</name>
    <dbReference type="NCBI Taxonomy" id="1008153"/>
    <lineage>
        <taxon>Archaea</taxon>
        <taxon>Methanobacteriati</taxon>
        <taxon>Methanobacteriota</taxon>
        <taxon>Stenosarchaea group</taxon>
        <taxon>Halobacteria</taxon>
        <taxon>Halobacteriales</taxon>
        <taxon>Halococcaceae</taxon>
        <taxon>Halalkalicoccus</taxon>
    </lineage>
</organism>
<evidence type="ECO:0000256" key="2">
    <source>
        <dbReference type="ARBA" id="ARBA00001946"/>
    </source>
</evidence>
<evidence type="ECO:0000256" key="11">
    <source>
        <dbReference type="ARBA" id="ARBA00048781"/>
    </source>
</evidence>
<dbReference type="GO" id="GO:0006772">
    <property type="term" value="P:thiamine metabolic process"/>
    <property type="evidence" value="ECO:0007669"/>
    <property type="project" value="TreeGrafter"/>
</dbReference>
<dbReference type="RefSeq" id="WP_066378409.1">
    <property type="nucleotide sequence ID" value="NZ_LTAZ01000001.1"/>
</dbReference>